<dbReference type="Gene3D" id="1.10.150.310">
    <property type="entry name" value="Tex RuvX-like domain-like"/>
    <property type="match status" value="1"/>
</dbReference>
<dbReference type="GO" id="GO:0006281">
    <property type="term" value="P:DNA repair"/>
    <property type="evidence" value="ECO:0007669"/>
    <property type="project" value="InterPro"/>
</dbReference>
<dbReference type="PANTHER" id="PTHR21180">
    <property type="entry name" value="ENDONUCLEASE/EXONUCLEASE/PHOSPHATASE FAMILY DOMAIN-CONTAINING PROTEIN 1"/>
    <property type="match status" value="1"/>
</dbReference>
<dbReference type="GO" id="GO:0015628">
    <property type="term" value="P:protein secretion by the type II secretion system"/>
    <property type="evidence" value="ECO:0007669"/>
    <property type="project" value="TreeGrafter"/>
</dbReference>
<dbReference type="InterPro" id="IPR004509">
    <property type="entry name" value="Competence_ComEA_HhH"/>
</dbReference>
<sequence length="206" mass="22899">MCWKNPAVIFTGFIVLSSLMFIIYISVPKQETGIKNSSAENEDFFQEFAEDVETDSKEAIQKSTLDEIIVLVDVKGQVQHPGVYELKENSRVIDAIDAAGGLTEQGDSTNVNFAERIYDEMVIYVPVQGETSTTNIQSAEKSDKVRINYADASELEFLTGIGPTKAEAIISYREEYGEFKEIEDLTNVSGIGEKSVEQLMEEATIE</sequence>
<feature type="transmembrane region" description="Helical" evidence="1">
    <location>
        <begin position="6"/>
        <end position="27"/>
    </location>
</feature>
<dbReference type="EMBL" id="FNDU01000013">
    <property type="protein sequence ID" value="SDI84958.1"/>
    <property type="molecule type" value="Genomic_DNA"/>
</dbReference>
<dbReference type="STRING" id="930129.SAMN05216352_11331"/>
<dbReference type="InterPro" id="IPR003583">
    <property type="entry name" value="Hlx-hairpin-Hlx_DNA-bd_motif"/>
</dbReference>
<evidence type="ECO:0000313" key="4">
    <source>
        <dbReference type="Proteomes" id="UP000199017"/>
    </source>
</evidence>
<dbReference type="Pfam" id="PF12836">
    <property type="entry name" value="HHH_3"/>
    <property type="match status" value="1"/>
</dbReference>
<dbReference type="Gene3D" id="3.10.560.10">
    <property type="entry name" value="Outer membrane lipoprotein wza domain like"/>
    <property type="match status" value="1"/>
</dbReference>
<dbReference type="GO" id="GO:0015627">
    <property type="term" value="C:type II protein secretion system complex"/>
    <property type="evidence" value="ECO:0007669"/>
    <property type="project" value="TreeGrafter"/>
</dbReference>
<name>A0A1G8NY98_9BACI</name>
<organism evidence="3 4">
    <name type="scientific">Alteribacillus bidgolensis</name>
    <dbReference type="NCBI Taxonomy" id="930129"/>
    <lineage>
        <taxon>Bacteria</taxon>
        <taxon>Bacillati</taxon>
        <taxon>Bacillota</taxon>
        <taxon>Bacilli</taxon>
        <taxon>Bacillales</taxon>
        <taxon>Bacillaceae</taxon>
        <taxon>Alteribacillus</taxon>
    </lineage>
</organism>
<dbReference type="InterPro" id="IPR051675">
    <property type="entry name" value="Endo/Exo/Phosphatase_dom_1"/>
</dbReference>
<dbReference type="NCBIfam" id="TIGR00426">
    <property type="entry name" value="competence protein ComEA helix-hairpin-helix repeat region"/>
    <property type="match status" value="1"/>
</dbReference>
<dbReference type="AlphaFoldDB" id="A0A1G8NY98"/>
<feature type="domain" description="Helix-hairpin-helix DNA-binding motif class 1" evidence="2">
    <location>
        <begin position="153"/>
        <end position="172"/>
    </location>
</feature>
<dbReference type="SUPFAM" id="SSF47781">
    <property type="entry name" value="RuvA domain 2-like"/>
    <property type="match status" value="1"/>
</dbReference>
<keyword evidence="1" id="KW-1133">Transmembrane helix</keyword>
<dbReference type="SMART" id="SM00278">
    <property type="entry name" value="HhH1"/>
    <property type="match status" value="2"/>
</dbReference>
<dbReference type="InterPro" id="IPR010994">
    <property type="entry name" value="RuvA_2-like"/>
</dbReference>
<evidence type="ECO:0000313" key="3">
    <source>
        <dbReference type="EMBL" id="SDI84958.1"/>
    </source>
</evidence>
<dbReference type="RefSeq" id="WP_170031483.1">
    <property type="nucleotide sequence ID" value="NZ_FNDU01000013.1"/>
</dbReference>
<feature type="domain" description="Helix-hairpin-helix DNA-binding motif class 1" evidence="2">
    <location>
        <begin position="183"/>
        <end position="202"/>
    </location>
</feature>
<accession>A0A1G8NY98</accession>
<protein>
    <submittedName>
        <fullName evidence="3">Competence protein ComEA</fullName>
    </submittedName>
</protein>
<keyword evidence="1" id="KW-0472">Membrane</keyword>
<keyword evidence="4" id="KW-1185">Reference proteome</keyword>
<evidence type="ECO:0000259" key="2">
    <source>
        <dbReference type="SMART" id="SM00278"/>
    </source>
</evidence>
<reference evidence="3 4" key="1">
    <citation type="submission" date="2016-10" db="EMBL/GenBank/DDBJ databases">
        <authorList>
            <person name="de Groot N.N."/>
        </authorList>
    </citation>
    <scope>NUCLEOTIDE SEQUENCE [LARGE SCALE GENOMIC DNA]</scope>
    <source>
        <strain evidence="4">P4B,CCM 7963,CECT 7998,DSM 25260,IBRC-M 10614,KCTC 13821</strain>
    </source>
</reference>
<gene>
    <name evidence="3" type="ORF">SAMN05216352_11331</name>
</gene>
<dbReference type="Proteomes" id="UP000199017">
    <property type="component" value="Unassembled WGS sequence"/>
</dbReference>
<dbReference type="PANTHER" id="PTHR21180:SF32">
    <property type="entry name" value="ENDONUCLEASE_EXONUCLEASE_PHOSPHATASE FAMILY DOMAIN-CONTAINING PROTEIN 1"/>
    <property type="match status" value="1"/>
</dbReference>
<proteinExistence type="predicted"/>
<dbReference type="InterPro" id="IPR019554">
    <property type="entry name" value="Soluble_ligand-bd"/>
</dbReference>
<dbReference type="GO" id="GO:0003677">
    <property type="term" value="F:DNA binding"/>
    <property type="evidence" value="ECO:0007669"/>
    <property type="project" value="InterPro"/>
</dbReference>
<evidence type="ECO:0000256" key="1">
    <source>
        <dbReference type="SAM" id="Phobius"/>
    </source>
</evidence>
<keyword evidence="1" id="KW-0812">Transmembrane</keyword>
<dbReference type="Pfam" id="PF10531">
    <property type="entry name" value="SLBB"/>
    <property type="match status" value="1"/>
</dbReference>